<dbReference type="AlphaFoldDB" id="Q2SB60"/>
<gene>
    <name evidence="1" type="ordered locus">HCH_05449</name>
</gene>
<reference evidence="1 2" key="1">
    <citation type="journal article" date="2005" name="Nucleic Acids Res.">
        <title>Genomic blueprint of Hahella chejuensis, a marine microbe producing an algicidal agent.</title>
        <authorList>
            <person name="Jeong H."/>
            <person name="Yim J.H."/>
            <person name="Lee C."/>
            <person name="Choi S.-H."/>
            <person name="Park Y.K."/>
            <person name="Yoon S.H."/>
            <person name="Hur C.-G."/>
            <person name="Kang H.-Y."/>
            <person name="Kim D."/>
            <person name="Lee H.H."/>
            <person name="Park K.H."/>
            <person name="Park S.-H."/>
            <person name="Park H.-S."/>
            <person name="Lee H.K."/>
            <person name="Oh T.K."/>
            <person name="Kim J.F."/>
        </authorList>
    </citation>
    <scope>NUCLEOTIDE SEQUENCE [LARGE SCALE GENOMIC DNA]</scope>
    <source>
        <strain evidence="1 2">KCTC 2396</strain>
    </source>
</reference>
<dbReference type="EMBL" id="CP000155">
    <property type="protein sequence ID" value="ABC32114.1"/>
    <property type="molecule type" value="Genomic_DNA"/>
</dbReference>
<evidence type="ECO:0000313" key="1">
    <source>
        <dbReference type="EMBL" id="ABC32114.1"/>
    </source>
</evidence>
<evidence type="ECO:0008006" key="3">
    <source>
        <dbReference type="Google" id="ProtNLM"/>
    </source>
</evidence>
<dbReference type="HOGENOM" id="CLU_3118439_0_0_6"/>
<dbReference type="Gene3D" id="3.40.1580.10">
    <property type="entry name" value="SMI1/KNR4-like"/>
    <property type="match status" value="1"/>
</dbReference>
<dbReference type="InterPro" id="IPR037883">
    <property type="entry name" value="Knr4/Smi1-like_sf"/>
</dbReference>
<dbReference type="SUPFAM" id="SSF160631">
    <property type="entry name" value="SMI1/KNR4-like"/>
    <property type="match status" value="1"/>
</dbReference>
<dbReference type="Proteomes" id="UP000000238">
    <property type="component" value="Chromosome"/>
</dbReference>
<dbReference type="KEGG" id="hch:HCH_05449"/>
<organism evidence="1 2">
    <name type="scientific">Hahella chejuensis (strain KCTC 2396)</name>
    <dbReference type="NCBI Taxonomy" id="349521"/>
    <lineage>
        <taxon>Bacteria</taxon>
        <taxon>Pseudomonadati</taxon>
        <taxon>Pseudomonadota</taxon>
        <taxon>Gammaproteobacteria</taxon>
        <taxon>Oceanospirillales</taxon>
        <taxon>Hahellaceae</taxon>
        <taxon>Hahella</taxon>
    </lineage>
</organism>
<evidence type="ECO:0000313" key="2">
    <source>
        <dbReference type="Proteomes" id="UP000000238"/>
    </source>
</evidence>
<proteinExistence type="predicted"/>
<protein>
    <recommendedName>
        <fullName evidence="3">Knr4/Smi1-like domain-containing protein</fullName>
    </recommendedName>
</protein>
<sequence>MTPGEFKIAIIENELATADELIGAAPSDIINLEKSFSVQLPDSYKSFLLC</sequence>
<accession>Q2SB60</accession>
<keyword evidence="2" id="KW-1185">Reference proteome</keyword>
<name>Q2SB60_HAHCH</name>